<evidence type="ECO:0008006" key="9">
    <source>
        <dbReference type="Google" id="ProtNLM"/>
    </source>
</evidence>
<keyword evidence="4 5" id="KW-0472">Membrane</keyword>
<dbReference type="OMA" id="MYVCYGA"/>
<evidence type="ECO:0000313" key="8">
    <source>
        <dbReference type="Proteomes" id="UP000001064"/>
    </source>
</evidence>
<dbReference type="Proteomes" id="UP000001064">
    <property type="component" value="Unassembled WGS sequence"/>
</dbReference>
<keyword evidence="8" id="KW-1185">Reference proteome</keyword>
<dbReference type="InterPro" id="IPR023395">
    <property type="entry name" value="MCP_dom_sf"/>
</dbReference>
<dbReference type="InterPro" id="IPR018108">
    <property type="entry name" value="MCP_transmembrane"/>
</dbReference>
<dbReference type="PROSITE" id="PS50920">
    <property type="entry name" value="SOLCAR"/>
    <property type="match status" value="2"/>
</dbReference>
<comment type="subcellular location">
    <subcellularLocation>
        <location evidence="1">Membrane</location>
        <topology evidence="1">Multi-pass membrane protein</topology>
    </subcellularLocation>
</comment>
<protein>
    <recommendedName>
        <fullName evidence="9">Mitochondrial substrate carrier family protein</fullName>
    </recommendedName>
</protein>
<dbReference type="AlphaFoldDB" id="F1A0Z0"/>
<dbReference type="Gene3D" id="1.50.40.10">
    <property type="entry name" value="Mitochondrial carrier domain"/>
    <property type="match status" value="2"/>
</dbReference>
<dbReference type="GO" id="GO:0015234">
    <property type="term" value="F:thiamine transmembrane transporter activity"/>
    <property type="evidence" value="ECO:0000318"/>
    <property type="project" value="GO_Central"/>
</dbReference>
<sequence>MTDEKKLNSNNNKRVGVEFISGSLSGAVTRFFVAPLDVVKIRFQLQNTTKTGNKLYTGVFQALTKVTKEEGFRALWKGNLSAELLWISYAAVQFSTYTQILALIDKNYRGGHSFLFNGITSSFLQIVPQMAFQFTFYESFKYILVNYSNDKNQALKNPFNQFFCGLLSGAFSKFLVLPFDVVKKRLQVSNKAKYSIIQCMSDLYKNEGGIKSLFKGGVPSIMKAGLAAALSFTFFEQSKLFFLKIFK</sequence>
<keyword evidence="3" id="KW-0677">Repeat</keyword>
<dbReference type="STRING" id="5786.F1A0Z0"/>
<reference evidence="8" key="1">
    <citation type="journal article" date="2011" name="Genome Biol.">
        <title>Comparative genomics of the social amoebae Dictyostelium discoideum and Dictyostelium purpureum.</title>
        <authorList>
            <consortium name="US DOE Joint Genome Institute (JGI-PGF)"/>
            <person name="Sucgang R."/>
            <person name="Kuo A."/>
            <person name="Tian X."/>
            <person name="Salerno W."/>
            <person name="Parikh A."/>
            <person name="Feasley C.L."/>
            <person name="Dalin E."/>
            <person name="Tu H."/>
            <person name="Huang E."/>
            <person name="Barry K."/>
            <person name="Lindquist E."/>
            <person name="Shapiro H."/>
            <person name="Bruce D."/>
            <person name="Schmutz J."/>
            <person name="Salamov A."/>
            <person name="Fey P."/>
            <person name="Gaudet P."/>
            <person name="Anjard C."/>
            <person name="Babu M.M."/>
            <person name="Basu S."/>
            <person name="Bushmanova Y."/>
            <person name="van der Wel H."/>
            <person name="Katoh-Kurasawa M."/>
            <person name="Dinh C."/>
            <person name="Coutinho P.M."/>
            <person name="Saito T."/>
            <person name="Elias M."/>
            <person name="Schaap P."/>
            <person name="Kay R.R."/>
            <person name="Henrissat B."/>
            <person name="Eichinger L."/>
            <person name="Rivero F."/>
            <person name="Putnam N.H."/>
            <person name="West C.M."/>
            <person name="Loomis W.F."/>
            <person name="Chisholm R.L."/>
            <person name="Shaulsky G."/>
            <person name="Strassmann J.E."/>
            <person name="Queller D.C."/>
            <person name="Kuspa A."/>
            <person name="Grigoriev I.V."/>
        </authorList>
    </citation>
    <scope>NUCLEOTIDE SEQUENCE [LARGE SCALE GENOMIC DNA]</scope>
    <source>
        <strain evidence="8">QSDP1</strain>
    </source>
</reference>
<evidence type="ECO:0000256" key="1">
    <source>
        <dbReference type="ARBA" id="ARBA00004141"/>
    </source>
</evidence>
<evidence type="ECO:0000256" key="6">
    <source>
        <dbReference type="RuleBase" id="RU000488"/>
    </source>
</evidence>
<feature type="repeat" description="Solcar" evidence="5">
    <location>
        <begin position="156"/>
        <end position="241"/>
    </location>
</feature>
<dbReference type="Pfam" id="PF00153">
    <property type="entry name" value="Mito_carr"/>
    <property type="match status" value="2"/>
</dbReference>
<name>F1A0Z0_DICPU</name>
<dbReference type="EMBL" id="GL871354">
    <property type="protein sequence ID" value="EGC30145.1"/>
    <property type="molecule type" value="Genomic_DNA"/>
</dbReference>
<evidence type="ECO:0000256" key="2">
    <source>
        <dbReference type="ARBA" id="ARBA00022692"/>
    </source>
</evidence>
<dbReference type="InParanoid" id="F1A0Z0"/>
<dbReference type="GeneID" id="10511100"/>
<comment type="similarity">
    <text evidence="6">Belongs to the mitochondrial carrier (TC 2.A.29) family.</text>
</comment>
<dbReference type="OrthoDB" id="18574at2759"/>
<dbReference type="KEGG" id="dpp:DICPUDRAFT_41871"/>
<gene>
    <name evidence="7" type="ORF">DICPUDRAFT_41871</name>
</gene>
<dbReference type="eggNOG" id="KOG0752">
    <property type="taxonomic scope" value="Eukaryota"/>
</dbReference>
<feature type="repeat" description="Solcar" evidence="5">
    <location>
        <begin position="13"/>
        <end position="103"/>
    </location>
</feature>
<dbReference type="PANTHER" id="PTHR24089">
    <property type="entry name" value="SOLUTE CARRIER FAMILY 25"/>
    <property type="match status" value="1"/>
</dbReference>
<dbReference type="GO" id="GO:0030974">
    <property type="term" value="P:thiamine pyrophosphate transmembrane transport"/>
    <property type="evidence" value="ECO:0000318"/>
    <property type="project" value="GO_Central"/>
</dbReference>
<accession>F1A0Z0</accession>
<dbReference type="SUPFAM" id="SSF103506">
    <property type="entry name" value="Mitochondrial carrier"/>
    <property type="match status" value="1"/>
</dbReference>
<keyword evidence="6" id="KW-0813">Transport</keyword>
<evidence type="ECO:0000256" key="5">
    <source>
        <dbReference type="PROSITE-ProRule" id="PRU00282"/>
    </source>
</evidence>
<keyword evidence="2 5" id="KW-0812">Transmembrane</keyword>
<evidence type="ECO:0000256" key="4">
    <source>
        <dbReference type="ARBA" id="ARBA00023136"/>
    </source>
</evidence>
<dbReference type="FunCoup" id="F1A0Z0">
    <property type="interactions" value="148"/>
</dbReference>
<proteinExistence type="inferred from homology"/>
<dbReference type="RefSeq" id="XP_003293328.1">
    <property type="nucleotide sequence ID" value="XM_003293280.1"/>
</dbReference>
<organism evidence="7 8">
    <name type="scientific">Dictyostelium purpureum</name>
    <name type="common">Slime mold</name>
    <dbReference type="NCBI Taxonomy" id="5786"/>
    <lineage>
        <taxon>Eukaryota</taxon>
        <taxon>Amoebozoa</taxon>
        <taxon>Evosea</taxon>
        <taxon>Eumycetozoa</taxon>
        <taxon>Dictyostelia</taxon>
        <taxon>Dictyosteliales</taxon>
        <taxon>Dictyosteliaceae</taxon>
        <taxon>Dictyostelium</taxon>
    </lineage>
</organism>
<evidence type="ECO:0000313" key="7">
    <source>
        <dbReference type="EMBL" id="EGC30145.1"/>
    </source>
</evidence>
<evidence type="ECO:0000256" key="3">
    <source>
        <dbReference type="ARBA" id="ARBA00022737"/>
    </source>
</evidence>
<dbReference type="GO" id="GO:0005743">
    <property type="term" value="C:mitochondrial inner membrane"/>
    <property type="evidence" value="ECO:0000318"/>
    <property type="project" value="GO_Central"/>
</dbReference>
<dbReference type="VEuPathDB" id="AmoebaDB:DICPUDRAFT_41871"/>